<sequence length="131" mass="15665">MINNLRRRKYYIVFSYFTRANELIAELASRGYDAVPRHTHRDHQRQPPQPSITHRSRTPPSRISTPCVWHVPRVPRGGQQAHPAKQRRPDQMFSYRATRRTRYTATNGVVEVMMRILVTWSRRRRQGCYYT</sequence>
<dbReference type="AlphaFoldDB" id="A0A8T0NNH2"/>
<dbReference type="EMBL" id="CM029053">
    <property type="protein sequence ID" value="KAG2548726.1"/>
    <property type="molecule type" value="Genomic_DNA"/>
</dbReference>
<proteinExistence type="predicted"/>
<evidence type="ECO:0000313" key="3">
    <source>
        <dbReference type="Proteomes" id="UP000823388"/>
    </source>
</evidence>
<reference evidence="2" key="1">
    <citation type="submission" date="2020-05" db="EMBL/GenBank/DDBJ databases">
        <title>WGS assembly of Panicum virgatum.</title>
        <authorList>
            <person name="Lovell J.T."/>
            <person name="Jenkins J."/>
            <person name="Shu S."/>
            <person name="Juenger T.E."/>
            <person name="Schmutz J."/>
        </authorList>
    </citation>
    <scope>NUCLEOTIDE SEQUENCE</scope>
    <source>
        <strain evidence="2">AP13</strain>
    </source>
</reference>
<protein>
    <submittedName>
        <fullName evidence="2">Uncharacterized protein</fullName>
    </submittedName>
</protein>
<dbReference type="Proteomes" id="UP000823388">
    <property type="component" value="Chromosome 9K"/>
</dbReference>
<feature type="region of interest" description="Disordered" evidence="1">
    <location>
        <begin position="37"/>
        <end position="92"/>
    </location>
</feature>
<evidence type="ECO:0000313" key="2">
    <source>
        <dbReference type="EMBL" id="KAG2548726.1"/>
    </source>
</evidence>
<comment type="caution">
    <text evidence="2">The sequence shown here is derived from an EMBL/GenBank/DDBJ whole genome shotgun (WGS) entry which is preliminary data.</text>
</comment>
<accession>A0A8T0NNH2</accession>
<gene>
    <name evidence="2" type="ORF">PVAP13_9KG227385</name>
</gene>
<evidence type="ECO:0000256" key="1">
    <source>
        <dbReference type="SAM" id="MobiDB-lite"/>
    </source>
</evidence>
<organism evidence="2 3">
    <name type="scientific">Panicum virgatum</name>
    <name type="common">Blackwell switchgrass</name>
    <dbReference type="NCBI Taxonomy" id="38727"/>
    <lineage>
        <taxon>Eukaryota</taxon>
        <taxon>Viridiplantae</taxon>
        <taxon>Streptophyta</taxon>
        <taxon>Embryophyta</taxon>
        <taxon>Tracheophyta</taxon>
        <taxon>Spermatophyta</taxon>
        <taxon>Magnoliopsida</taxon>
        <taxon>Liliopsida</taxon>
        <taxon>Poales</taxon>
        <taxon>Poaceae</taxon>
        <taxon>PACMAD clade</taxon>
        <taxon>Panicoideae</taxon>
        <taxon>Panicodae</taxon>
        <taxon>Paniceae</taxon>
        <taxon>Panicinae</taxon>
        <taxon>Panicum</taxon>
        <taxon>Panicum sect. Hiantes</taxon>
    </lineage>
</organism>
<name>A0A8T0NNH2_PANVG</name>
<keyword evidence="3" id="KW-1185">Reference proteome</keyword>